<evidence type="ECO:0000256" key="4">
    <source>
        <dbReference type="ARBA" id="ARBA00022670"/>
    </source>
</evidence>
<proteinExistence type="inferred from homology"/>
<evidence type="ECO:0000256" key="8">
    <source>
        <dbReference type="ARBA" id="ARBA00022833"/>
    </source>
</evidence>
<evidence type="ECO:0000256" key="6">
    <source>
        <dbReference type="ARBA" id="ARBA00022723"/>
    </source>
</evidence>
<evidence type="ECO:0000313" key="15">
    <source>
        <dbReference type="Proteomes" id="UP001164718"/>
    </source>
</evidence>
<evidence type="ECO:0000256" key="11">
    <source>
        <dbReference type="ARBA" id="ARBA00023136"/>
    </source>
</evidence>
<reference evidence="14" key="1">
    <citation type="submission" date="2022-09" db="EMBL/GenBank/DDBJ databases">
        <title>Complete Genomes of Fervidibacillus albus and Fervidibacillus halotolerans isolated from tidal flat sediments.</title>
        <authorList>
            <person name="Kwon K.K."/>
            <person name="Yang S.-H."/>
            <person name="Park M.J."/>
            <person name="Oh H.-M."/>
        </authorList>
    </citation>
    <scope>NUCLEOTIDE SEQUENCE</scope>
    <source>
        <strain evidence="14">MEBiC13591</strain>
    </source>
</reference>
<evidence type="ECO:0000259" key="13">
    <source>
        <dbReference type="Pfam" id="PF02163"/>
    </source>
</evidence>
<dbReference type="GO" id="GO:0016020">
    <property type="term" value="C:membrane"/>
    <property type="evidence" value="ECO:0007669"/>
    <property type="project" value="UniProtKB-SubCell"/>
</dbReference>
<dbReference type="CDD" id="cd06161">
    <property type="entry name" value="S2P-M50_SpoIVFB"/>
    <property type="match status" value="1"/>
</dbReference>
<feature type="transmembrane region" description="Helical" evidence="12">
    <location>
        <begin position="37"/>
        <end position="56"/>
    </location>
</feature>
<organism evidence="14 15">
    <name type="scientific">Fervidibacillus albus</name>
    <dbReference type="NCBI Taxonomy" id="2980026"/>
    <lineage>
        <taxon>Bacteria</taxon>
        <taxon>Bacillati</taxon>
        <taxon>Bacillota</taxon>
        <taxon>Bacilli</taxon>
        <taxon>Bacillales</taxon>
        <taxon>Bacillaceae</taxon>
        <taxon>Fervidibacillus</taxon>
    </lineage>
</organism>
<evidence type="ECO:0000256" key="1">
    <source>
        <dbReference type="ARBA" id="ARBA00001947"/>
    </source>
</evidence>
<dbReference type="InterPro" id="IPR008915">
    <property type="entry name" value="Peptidase_M50"/>
</dbReference>
<dbReference type="Proteomes" id="UP001164718">
    <property type="component" value="Chromosome"/>
</dbReference>
<gene>
    <name evidence="14" type="ORF">OE104_02610</name>
</gene>
<dbReference type="GO" id="GO:0006508">
    <property type="term" value="P:proteolysis"/>
    <property type="evidence" value="ECO:0007669"/>
    <property type="project" value="UniProtKB-KW"/>
</dbReference>
<dbReference type="GO" id="GO:0046872">
    <property type="term" value="F:metal ion binding"/>
    <property type="evidence" value="ECO:0007669"/>
    <property type="project" value="UniProtKB-KW"/>
</dbReference>
<keyword evidence="15" id="KW-1185">Reference proteome</keyword>
<protein>
    <submittedName>
        <fullName evidence="14">M50 family metallopeptidase</fullName>
    </submittedName>
</protein>
<evidence type="ECO:0000256" key="10">
    <source>
        <dbReference type="ARBA" id="ARBA00023049"/>
    </source>
</evidence>
<evidence type="ECO:0000256" key="3">
    <source>
        <dbReference type="ARBA" id="ARBA00007931"/>
    </source>
</evidence>
<evidence type="ECO:0000256" key="5">
    <source>
        <dbReference type="ARBA" id="ARBA00022692"/>
    </source>
</evidence>
<keyword evidence="9 12" id="KW-1133">Transmembrane helix</keyword>
<comment type="subcellular location">
    <subcellularLocation>
        <location evidence="2">Membrane</location>
        <topology evidence="2">Multi-pass membrane protein</topology>
    </subcellularLocation>
</comment>
<evidence type="ECO:0000256" key="12">
    <source>
        <dbReference type="SAM" id="Phobius"/>
    </source>
</evidence>
<name>A0A9E8LVB0_9BACI</name>
<keyword evidence="5 12" id="KW-0812">Transmembrane</keyword>
<feature type="transmembrane region" description="Helical" evidence="12">
    <location>
        <begin position="141"/>
        <end position="160"/>
    </location>
</feature>
<keyword evidence="11 12" id="KW-0472">Membrane</keyword>
<keyword evidence="10" id="KW-0482">Metalloprotease</keyword>
<keyword evidence="6" id="KW-0479">Metal-binding</keyword>
<dbReference type="EMBL" id="CP106878">
    <property type="protein sequence ID" value="WAA10249.1"/>
    <property type="molecule type" value="Genomic_DNA"/>
</dbReference>
<sequence length="284" mass="34266">MNKYWAIIKTMQIHPLFWLIALIAVVTAHFIDLFMLFFIVFIHEIGHALAAVFFSWEIKRIQLLPFGGVAEFHEGGVHSLKEELIVVLSGPFQHVWLISVAFFLHQFSFLTEHTFHLFLHYNWMIVLFNLLPIYPLDGGRLMNVFFCYLFPYIVALRWSIYVSFTILVLSLFLLVIFFPFHINGWLIFFFLLFSLYKEWKNIPYIFIRFLLDRYGEKKEKRRKIKKIYVTEETAVQTVVSRFFHGKEHAIVFENDEKRKVHEKDFLKRFFERKPTERTMRELFS</sequence>
<feature type="transmembrane region" description="Helical" evidence="12">
    <location>
        <begin position="84"/>
        <end position="105"/>
    </location>
</feature>
<feature type="transmembrane region" description="Helical" evidence="12">
    <location>
        <begin position="166"/>
        <end position="193"/>
    </location>
</feature>
<dbReference type="GO" id="GO:0008237">
    <property type="term" value="F:metallopeptidase activity"/>
    <property type="evidence" value="ECO:0007669"/>
    <property type="project" value="UniProtKB-KW"/>
</dbReference>
<accession>A0A9E8LVB0</accession>
<dbReference type="Pfam" id="PF02163">
    <property type="entry name" value="Peptidase_M50"/>
    <property type="match status" value="1"/>
</dbReference>
<evidence type="ECO:0000256" key="9">
    <source>
        <dbReference type="ARBA" id="ARBA00022989"/>
    </source>
</evidence>
<comment type="similarity">
    <text evidence="3">Belongs to the peptidase M50B family.</text>
</comment>
<dbReference type="PANTHER" id="PTHR39188:SF3">
    <property type="entry name" value="STAGE IV SPORULATION PROTEIN FB"/>
    <property type="match status" value="1"/>
</dbReference>
<dbReference type="AlphaFoldDB" id="A0A9E8LVB0"/>
<feature type="transmembrane region" description="Helical" evidence="12">
    <location>
        <begin position="12"/>
        <end position="31"/>
    </location>
</feature>
<evidence type="ECO:0000256" key="7">
    <source>
        <dbReference type="ARBA" id="ARBA00022801"/>
    </source>
</evidence>
<evidence type="ECO:0000256" key="2">
    <source>
        <dbReference type="ARBA" id="ARBA00004141"/>
    </source>
</evidence>
<keyword evidence="8" id="KW-0862">Zinc</keyword>
<comment type="cofactor">
    <cofactor evidence="1">
        <name>Zn(2+)</name>
        <dbReference type="ChEBI" id="CHEBI:29105"/>
    </cofactor>
</comment>
<dbReference type="RefSeq" id="WP_275418033.1">
    <property type="nucleotide sequence ID" value="NZ_CP106878.1"/>
</dbReference>
<feature type="domain" description="Peptidase M50" evidence="13">
    <location>
        <begin position="33"/>
        <end position="105"/>
    </location>
</feature>
<keyword evidence="7" id="KW-0378">Hydrolase</keyword>
<evidence type="ECO:0000313" key="14">
    <source>
        <dbReference type="EMBL" id="WAA10249.1"/>
    </source>
</evidence>
<feature type="transmembrane region" description="Helical" evidence="12">
    <location>
        <begin position="117"/>
        <end position="134"/>
    </location>
</feature>
<dbReference type="PANTHER" id="PTHR39188">
    <property type="entry name" value="MEMBRANE-ASSOCIATED ZINC METALLOPROTEASE M50B"/>
    <property type="match status" value="1"/>
</dbReference>
<keyword evidence="4" id="KW-0645">Protease</keyword>
<dbReference type="KEGG" id="faf:OE104_02610"/>